<gene>
    <name evidence="1" type="ORF">KUCAC02_002417</name>
</gene>
<feature type="non-terminal residue" evidence="1">
    <location>
        <position position="96"/>
    </location>
</feature>
<comment type="caution">
    <text evidence="1">The sequence shown here is derived from an EMBL/GenBank/DDBJ whole genome shotgun (WGS) entry which is preliminary data.</text>
</comment>
<feature type="non-terminal residue" evidence="1">
    <location>
        <position position="1"/>
    </location>
</feature>
<dbReference type="Proteomes" id="UP001057452">
    <property type="component" value="Chromosome 3"/>
</dbReference>
<protein>
    <submittedName>
        <fullName evidence="1">Uncharacterized protein</fullName>
    </submittedName>
</protein>
<keyword evidence="2" id="KW-1185">Reference proteome</keyword>
<organism evidence="1 2">
    <name type="scientific">Chaenocephalus aceratus</name>
    <name type="common">Blackfin icefish</name>
    <name type="synonym">Chaenichthys aceratus</name>
    <dbReference type="NCBI Taxonomy" id="36190"/>
    <lineage>
        <taxon>Eukaryota</taxon>
        <taxon>Metazoa</taxon>
        <taxon>Chordata</taxon>
        <taxon>Craniata</taxon>
        <taxon>Vertebrata</taxon>
        <taxon>Euteleostomi</taxon>
        <taxon>Actinopterygii</taxon>
        <taxon>Neopterygii</taxon>
        <taxon>Teleostei</taxon>
        <taxon>Neoteleostei</taxon>
        <taxon>Acanthomorphata</taxon>
        <taxon>Eupercaria</taxon>
        <taxon>Perciformes</taxon>
        <taxon>Notothenioidei</taxon>
        <taxon>Channichthyidae</taxon>
        <taxon>Chaenocephalus</taxon>
    </lineage>
</organism>
<accession>A0ACB9XUI6</accession>
<name>A0ACB9XUI6_CHAAC</name>
<sequence>YSYSMKHSPCAPHLFLPLDGTDPRTHLDKQSFRLALTLVQKRLLPPVTGCWMLAGWGDKQGYCSQAPWGEILAAPGERQMVQGRMGLPGLTVFDLR</sequence>
<proteinExistence type="predicted"/>
<evidence type="ECO:0000313" key="2">
    <source>
        <dbReference type="Proteomes" id="UP001057452"/>
    </source>
</evidence>
<evidence type="ECO:0000313" key="1">
    <source>
        <dbReference type="EMBL" id="KAI4830810.1"/>
    </source>
</evidence>
<dbReference type="EMBL" id="CM043787">
    <property type="protein sequence ID" value="KAI4830810.1"/>
    <property type="molecule type" value="Genomic_DNA"/>
</dbReference>
<reference evidence="1" key="1">
    <citation type="submission" date="2022-05" db="EMBL/GenBank/DDBJ databases">
        <title>Chromosome-level genome of Chaenocephalus aceratus.</title>
        <authorList>
            <person name="Park H."/>
        </authorList>
    </citation>
    <scope>NUCLEOTIDE SEQUENCE</scope>
    <source>
        <strain evidence="1">KU_202001</strain>
    </source>
</reference>